<name>A0A9P0A347_BEMTA</name>
<dbReference type="AlphaFoldDB" id="A0A9P0A347"/>
<keyword evidence="1 5" id="KW-0645">Protease</keyword>
<keyword evidence="2 5" id="KW-0378">Hydrolase</keyword>
<reference evidence="7" key="1">
    <citation type="submission" date="2021-12" db="EMBL/GenBank/DDBJ databases">
        <authorList>
            <person name="King R."/>
        </authorList>
    </citation>
    <scope>NUCLEOTIDE SEQUENCE</scope>
</reference>
<evidence type="ECO:0000313" key="8">
    <source>
        <dbReference type="Proteomes" id="UP001152759"/>
    </source>
</evidence>
<dbReference type="InterPro" id="IPR018114">
    <property type="entry name" value="TRYPSIN_HIS"/>
</dbReference>
<protein>
    <recommendedName>
        <fullName evidence="6">Peptidase S1 domain-containing protein</fullName>
    </recommendedName>
</protein>
<gene>
    <name evidence="7" type="ORF">BEMITA_LOCUS4579</name>
</gene>
<accession>A0A9P0A347</accession>
<dbReference type="PANTHER" id="PTHR24252:SF18">
    <property type="entry name" value="OVOCHYMASE 1"/>
    <property type="match status" value="1"/>
</dbReference>
<evidence type="ECO:0000313" key="7">
    <source>
        <dbReference type="EMBL" id="CAH0385345.1"/>
    </source>
</evidence>
<dbReference type="GO" id="GO:0006508">
    <property type="term" value="P:proteolysis"/>
    <property type="evidence" value="ECO:0007669"/>
    <property type="project" value="UniProtKB-KW"/>
</dbReference>
<dbReference type="InterPro" id="IPR009003">
    <property type="entry name" value="Peptidase_S1_PA"/>
</dbReference>
<dbReference type="GO" id="GO:0004252">
    <property type="term" value="F:serine-type endopeptidase activity"/>
    <property type="evidence" value="ECO:0007669"/>
    <property type="project" value="InterPro"/>
</dbReference>
<dbReference type="Proteomes" id="UP001152759">
    <property type="component" value="Chromosome 2"/>
</dbReference>
<dbReference type="SUPFAM" id="SSF50494">
    <property type="entry name" value="Trypsin-like serine proteases"/>
    <property type="match status" value="1"/>
</dbReference>
<dbReference type="InterPro" id="IPR043504">
    <property type="entry name" value="Peptidase_S1_PA_chymotrypsin"/>
</dbReference>
<evidence type="ECO:0000256" key="4">
    <source>
        <dbReference type="ARBA" id="ARBA00023157"/>
    </source>
</evidence>
<dbReference type="PROSITE" id="PS00134">
    <property type="entry name" value="TRYPSIN_HIS"/>
    <property type="match status" value="1"/>
</dbReference>
<dbReference type="Pfam" id="PF00089">
    <property type="entry name" value="Trypsin"/>
    <property type="match status" value="1"/>
</dbReference>
<keyword evidence="8" id="KW-1185">Reference proteome</keyword>
<evidence type="ECO:0000259" key="6">
    <source>
        <dbReference type="PROSITE" id="PS50240"/>
    </source>
</evidence>
<dbReference type="PROSITE" id="PS50240">
    <property type="entry name" value="TRYPSIN_DOM"/>
    <property type="match status" value="1"/>
</dbReference>
<proteinExistence type="predicted"/>
<evidence type="ECO:0000256" key="3">
    <source>
        <dbReference type="ARBA" id="ARBA00022825"/>
    </source>
</evidence>
<dbReference type="InterPro" id="IPR001254">
    <property type="entry name" value="Trypsin_dom"/>
</dbReference>
<evidence type="ECO:0000256" key="2">
    <source>
        <dbReference type="ARBA" id="ARBA00022801"/>
    </source>
</evidence>
<dbReference type="PROSITE" id="PS00135">
    <property type="entry name" value="TRYPSIN_SER"/>
    <property type="match status" value="1"/>
</dbReference>
<evidence type="ECO:0000256" key="5">
    <source>
        <dbReference type="RuleBase" id="RU363034"/>
    </source>
</evidence>
<organism evidence="7 8">
    <name type="scientific">Bemisia tabaci</name>
    <name type="common">Sweetpotato whitefly</name>
    <name type="synonym">Aleurodes tabaci</name>
    <dbReference type="NCBI Taxonomy" id="7038"/>
    <lineage>
        <taxon>Eukaryota</taxon>
        <taxon>Metazoa</taxon>
        <taxon>Ecdysozoa</taxon>
        <taxon>Arthropoda</taxon>
        <taxon>Hexapoda</taxon>
        <taxon>Insecta</taxon>
        <taxon>Pterygota</taxon>
        <taxon>Neoptera</taxon>
        <taxon>Paraneoptera</taxon>
        <taxon>Hemiptera</taxon>
        <taxon>Sternorrhyncha</taxon>
        <taxon>Aleyrodoidea</taxon>
        <taxon>Aleyrodidae</taxon>
        <taxon>Aleyrodinae</taxon>
        <taxon>Bemisia</taxon>
    </lineage>
</organism>
<keyword evidence="4" id="KW-1015">Disulfide bond</keyword>
<evidence type="ECO:0000256" key="1">
    <source>
        <dbReference type="ARBA" id="ARBA00022670"/>
    </source>
</evidence>
<dbReference type="FunFam" id="2.40.10.10:FF:000006">
    <property type="entry name" value="Serine proteinase stubble"/>
    <property type="match status" value="1"/>
</dbReference>
<dbReference type="PRINTS" id="PR00722">
    <property type="entry name" value="CHYMOTRYPSIN"/>
</dbReference>
<dbReference type="EMBL" id="OU963863">
    <property type="protein sequence ID" value="CAH0385345.1"/>
    <property type="molecule type" value="Genomic_DNA"/>
</dbReference>
<dbReference type="InterPro" id="IPR001314">
    <property type="entry name" value="Peptidase_S1A"/>
</dbReference>
<dbReference type="InterPro" id="IPR033116">
    <property type="entry name" value="TRYPSIN_SER"/>
</dbReference>
<dbReference type="CDD" id="cd00190">
    <property type="entry name" value="Tryp_SPc"/>
    <property type="match status" value="1"/>
</dbReference>
<dbReference type="SMART" id="SM00020">
    <property type="entry name" value="Tryp_SPc"/>
    <property type="match status" value="1"/>
</dbReference>
<sequence length="384" mass="43987">MIVRLKAASCSKLQMKASCIFCWSPQILLFRASDPKLRRRKSQNSFYRKLWICSSRNSAWSTLYKWNISAPSVFIELDEIDFDEGDEDYNEEAPDENRETWWEMFTSVFGSGTQNGEQDEELVAIDQEKCAKCSCGIPNKQQRIVGGQTTYVNYYPWMAHLLYRNKFYCGATLINSKYALTAAHCVYGFDKKNIVVRIKDHDRSSQNETYHIDRKVKTVIRYKGYSPSTYNHDIALLRLDEEVQWNELLRPVCLPRPGLSYTGHDGIVTGWGVTKQGGQVSDTLQEVKVPIMSNSECKKTKYGEKRITNNMLCAGYPKGEKDSCQGDSGGPLHVQNDTYYHIVGIVSWGEGCAQENYPGVYSRVNRYLTWINNNTLDTCSCGYY</sequence>
<dbReference type="Gene3D" id="2.40.10.10">
    <property type="entry name" value="Trypsin-like serine proteases"/>
    <property type="match status" value="1"/>
</dbReference>
<feature type="domain" description="Peptidase S1" evidence="6">
    <location>
        <begin position="144"/>
        <end position="376"/>
    </location>
</feature>
<keyword evidence="3 5" id="KW-0720">Serine protease</keyword>
<dbReference type="PANTHER" id="PTHR24252">
    <property type="entry name" value="ACROSIN-RELATED"/>
    <property type="match status" value="1"/>
</dbReference>